<dbReference type="Proteomes" id="UP001597419">
    <property type="component" value="Unassembled WGS sequence"/>
</dbReference>
<accession>A0ABW5GVZ9</accession>
<gene>
    <name evidence="1" type="ORF">ACFSYJ_41240</name>
</gene>
<comment type="caution">
    <text evidence="1">The sequence shown here is derived from an EMBL/GenBank/DDBJ whole genome shotgun (WGS) entry which is preliminary data.</text>
</comment>
<proteinExistence type="predicted"/>
<dbReference type="RefSeq" id="WP_345398969.1">
    <property type="nucleotide sequence ID" value="NZ_BAABHG010000010.1"/>
</dbReference>
<protein>
    <submittedName>
        <fullName evidence="1">Uncharacterized protein</fullName>
    </submittedName>
</protein>
<evidence type="ECO:0000313" key="1">
    <source>
        <dbReference type="EMBL" id="MFD2465101.1"/>
    </source>
</evidence>
<evidence type="ECO:0000313" key="2">
    <source>
        <dbReference type="Proteomes" id="UP001597419"/>
    </source>
</evidence>
<reference evidence="2" key="1">
    <citation type="journal article" date="2019" name="Int. J. Syst. Evol. Microbiol.">
        <title>The Global Catalogue of Microorganisms (GCM) 10K type strain sequencing project: providing services to taxonomists for standard genome sequencing and annotation.</title>
        <authorList>
            <consortium name="The Broad Institute Genomics Platform"/>
            <consortium name="The Broad Institute Genome Sequencing Center for Infectious Disease"/>
            <person name="Wu L."/>
            <person name="Ma J."/>
        </authorList>
    </citation>
    <scope>NUCLEOTIDE SEQUENCE [LARGE SCALE GENOMIC DNA]</scope>
    <source>
        <strain evidence="2">CGMCC 4.7643</strain>
    </source>
</reference>
<keyword evidence="2" id="KW-1185">Reference proteome</keyword>
<dbReference type="EMBL" id="JBHUKU010000028">
    <property type="protein sequence ID" value="MFD2465101.1"/>
    <property type="molecule type" value="Genomic_DNA"/>
</dbReference>
<organism evidence="1 2">
    <name type="scientific">Amycolatopsis samaneae</name>
    <dbReference type="NCBI Taxonomy" id="664691"/>
    <lineage>
        <taxon>Bacteria</taxon>
        <taxon>Bacillati</taxon>
        <taxon>Actinomycetota</taxon>
        <taxon>Actinomycetes</taxon>
        <taxon>Pseudonocardiales</taxon>
        <taxon>Pseudonocardiaceae</taxon>
        <taxon>Amycolatopsis</taxon>
    </lineage>
</organism>
<name>A0ABW5GVZ9_9PSEU</name>
<sequence>MDGQPRFAAFTDERNWCGGFYELDIELGAPDDARLERALSALCQVSGVERWYASKDREPADQTPVPVTLAAFAESNHLYSTIRLPGGATVVCGCFVSRGEDGPDRLDFYLPLGALARTDRRIGGFPFGPSGGEGSLTWRNELDGWLAGLAIALFGRVPFRLAVLGFEPDVVESADLAGGLPAERWDGYVLPGGDGPRYVPANR</sequence>